<keyword evidence="14" id="KW-0256">Endoplasmic reticulum</keyword>
<dbReference type="OMA" id="KHSTETD"/>
<dbReference type="GO" id="GO:1905634">
    <property type="term" value="P:regulation of protein localization to chromatin"/>
    <property type="evidence" value="ECO:0007669"/>
    <property type="project" value="Ensembl"/>
</dbReference>
<dbReference type="GeneID" id="113439986"/>
<dbReference type="Proteomes" id="UP000472273">
    <property type="component" value="Unplaced"/>
</dbReference>
<dbReference type="GO" id="GO:0035871">
    <property type="term" value="P:protein K11-linked deubiquitination"/>
    <property type="evidence" value="ECO:0007669"/>
    <property type="project" value="Ensembl"/>
</dbReference>
<gene>
    <name evidence="26" type="primary">VCPIP1</name>
</gene>
<evidence type="ECO:0000313" key="27">
    <source>
        <dbReference type="Proteomes" id="UP000472273"/>
    </source>
</evidence>
<evidence type="ECO:0000256" key="18">
    <source>
        <dbReference type="ARBA" id="ARBA00023242"/>
    </source>
</evidence>
<dbReference type="Pfam" id="PF02338">
    <property type="entry name" value="OTU"/>
    <property type="match status" value="1"/>
</dbReference>
<comment type="subunit">
    <text evidence="20">Binds VCP and the ternary complex containing STX5A, NSFL1C and VCP.</text>
</comment>
<organism evidence="26 27">
    <name type="scientific">Pseudonaja textilis</name>
    <name type="common">Eastern brown snake</name>
    <dbReference type="NCBI Taxonomy" id="8673"/>
    <lineage>
        <taxon>Eukaryota</taxon>
        <taxon>Metazoa</taxon>
        <taxon>Chordata</taxon>
        <taxon>Craniata</taxon>
        <taxon>Vertebrata</taxon>
        <taxon>Euteleostomi</taxon>
        <taxon>Lepidosauria</taxon>
        <taxon>Squamata</taxon>
        <taxon>Bifurcata</taxon>
        <taxon>Unidentata</taxon>
        <taxon>Episquamata</taxon>
        <taxon>Toxicofera</taxon>
        <taxon>Serpentes</taxon>
        <taxon>Colubroidea</taxon>
        <taxon>Elapidae</taxon>
        <taxon>Hydrophiinae</taxon>
        <taxon>Pseudonaja</taxon>
    </lineage>
</organism>
<dbReference type="AlphaFoldDB" id="A0A670Y4Y9"/>
<keyword evidence="13" id="KW-0788">Thiol protease</keyword>
<reference evidence="26" key="2">
    <citation type="submission" date="2025-09" db="UniProtKB">
        <authorList>
            <consortium name="Ensembl"/>
        </authorList>
    </citation>
    <scope>IDENTIFICATION</scope>
</reference>
<dbReference type="CDD" id="cd17059">
    <property type="entry name" value="Ubl_OTU1"/>
    <property type="match status" value="1"/>
</dbReference>
<keyword evidence="16" id="KW-0333">Golgi apparatus</keyword>
<dbReference type="CDD" id="cd22769">
    <property type="entry name" value="OTU_VCIP135"/>
    <property type="match status" value="1"/>
</dbReference>
<evidence type="ECO:0000256" key="9">
    <source>
        <dbReference type="ARBA" id="ARBA00022670"/>
    </source>
</evidence>
<keyword evidence="8" id="KW-0597">Phosphoprotein</keyword>
<dbReference type="InterPro" id="IPR003323">
    <property type="entry name" value="OTU_dom"/>
</dbReference>
<reference evidence="26" key="1">
    <citation type="submission" date="2025-08" db="UniProtKB">
        <authorList>
            <consortium name="Ensembl"/>
        </authorList>
    </citation>
    <scope>IDENTIFICATION</scope>
</reference>
<keyword evidence="7" id="KW-0963">Cytoplasm</keyword>
<evidence type="ECO:0000256" key="22">
    <source>
        <dbReference type="ARBA" id="ARBA00081555"/>
    </source>
</evidence>
<protein>
    <recommendedName>
        <fullName evidence="21">Deubiquitinating protein VCPIP1</fullName>
        <ecNumber evidence="6">3.4.19.12</ecNumber>
    </recommendedName>
    <alternativeName>
        <fullName evidence="22">Valosin-containing protein p97/p47 complex-interacting protein 1</fullName>
    </alternativeName>
    <alternativeName>
        <fullName evidence="23">Valosin-containing protein p97/p47 complex-interacting protein p135</fullName>
    </alternativeName>
</protein>
<dbReference type="GO" id="GO:0005783">
    <property type="term" value="C:endoplasmic reticulum"/>
    <property type="evidence" value="ECO:0007669"/>
    <property type="project" value="UniProtKB-SubCell"/>
</dbReference>
<evidence type="ECO:0000256" key="4">
    <source>
        <dbReference type="ARBA" id="ARBA00004348"/>
    </source>
</evidence>
<sequence length="1209" mass="133954">MSQPPQQEQQPVATLVPKKKDRRIFSGTCPDPKCQARLFFPAHGPLSSGSIECTDCGQRHEQRQLLGVEEVTDPDLVLHNLLRNALLGVSGAGPPRKNTELVKVMGLSNYHCKLLSPILARYGMDKQTGKAKLLTEMNQGDVFDCALLGDRAFLIEPEHVDTVGYGKDRSGSLLYLQDTLEDIKKANNSQECLIPVHVDGDGHCLVHAISRALVGRELFWHALRENLKKHFMENLSRYKALFHDFIDAAEWEDIINECDPLFIPPEGVPMGLRNIHIFGLANVLHRPIILLDSLSGMRSSGDYSATFLPGLIPEEKCMGKDGMLNKPICIAWSSSGRNHYIPLVGIKGAALPKLPMKLLPKAWGVPQDLIKKYIKLEDDGSCVIGGDRSLHDKYLMRLVAAMEEVFMDKHGIHPSLVADVHQYFYRRTGVIGVQPEDVTAAAKKAVMDNRLHKCLICCALSELHVPPEWLAPGGKLYNLAKSTHGQLRPDKNYSFPLNSLVCSYNPVKDVLVPDYSLSSLTACNWCHGTLVRRVRSDGSVVYLDGDRTNTRSTGGKCGCGFKHYWEGKEYDNLPEAFPITLEWGGRVVRETVYWFQYESDQSLNSNVYDVAMKLVTKHFPGEFGSEILVQKVVNTILHQTAKKNPDDYTPVNIDSAHARRADDMQQGQDLASQLPTKIILTGQKAKTLHKEELNMSKTERTIQQNIAEQAPLMQKRKTEKWKQVQKGPARTVSPGTIPDGSSSAPATPTKTPYSPISTKEKKIRITTNDGRQTMLTLKSTTTFLELQESIAREFNIPPHLQCIRFGFPPKELLPPKEGQENEPVPLLHGDRITIEILKGKEDSNQASSVHSAHVVKHDDIAVTSRISSKELQEQIDKEMYSLCLLATFMGEDVWSYAKGLPHLFQQGGVFYNIMKKTMGLADGEHCTFPHLPGKTFVYNATEDRLELCVDAAGHFPVGSDVEDLVKEALNQVRAEASSRSREASPSHGLLKLGSGGVVKKKSEQLHNVTAFQGKGHSLGSGATSQQLHPKVREAPLGRKQNTGTDFSINSAKLDSSMYTGDSGNSELIRIAPGVGTMRDSRQLDPNLIEAQRKKLQEMVSSIQASMDRHLRDQNTEQLATNDFSQRKLEATSSSVKTKSPQMSLTESFTLSSGSGHLNTEITDSNMSNALAAPFSTRSKAQKGNSVEEPEEMDSQDGEITNTTEPMDHS</sequence>
<feature type="compositionally biased region" description="Polar residues" evidence="24">
    <location>
        <begin position="739"/>
        <end position="757"/>
    </location>
</feature>
<feature type="region of interest" description="Disordered" evidence="24">
    <location>
        <begin position="976"/>
        <end position="995"/>
    </location>
</feature>
<feature type="domain" description="OTU" evidence="25">
    <location>
        <begin position="193"/>
        <end position="346"/>
    </location>
</feature>
<feature type="region of interest" description="Disordered" evidence="24">
    <location>
        <begin position="1120"/>
        <end position="1209"/>
    </location>
</feature>
<keyword evidence="12" id="KW-0378">Hydrolase</keyword>
<name>A0A670Y4Y9_PSETE</name>
<evidence type="ECO:0000259" key="25">
    <source>
        <dbReference type="PROSITE" id="PS50802"/>
    </source>
</evidence>
<evidence type="ECO:0000256" key="15">
    <source>
        <dbReference type="ARBA" id="ARBA00022990"/>
    </source>
</evidence>
<dbReference type="OrthoDB" id="10012024at2759"/>
<evidence type="ECO:0000256" key="21">
    <source>
        <dbReference type="ARBA" id="ARBA00071253"/>
    </source>
</evidence>
<dbReference type="GO" id="GO:0016567">
    <property type="term" value="P:protein ubiquitination"/>
    <property type="evidence" value="ECO:0007669"/>
    <property type="project" value="InterPro"/>
</dbReference>
<keyword evidence="10" id="KW-0227">DNA damage</keyword>
<keyword evidence="27" id="KW-1185">Reference proteome</keyword>
<evidence type="ECO:0000256" key="3">
    <source>
        <dbReference type="ARBA" id="ARBA00004240"/>
    </source>
</evidence>
<dbReference type="GO" id="GO:0004843">
    <property type="term" value="F:cysteine-type deubiquitinase activity"/>
    <property type="evidence" value="ECO:0007669"/>
    <property type="project" value="UniProtKB-EC"/>
</dbReference>
<keyword evidence="9" id="KW-0645">Protease</keyword>
<dbReference type="GO" id="GO:0005795">
    <property type="term" value="C:Golgi stack"/>
    <property type="evidence" value="ECO:0007669"/>
    <property type="project" value="UniProtKB-SubCell"/>
</dbReference>
<dbReference type="PANTHER" id="PTHR14843">
    <property type="entry name" value="DEUBIQUITINATING PROTEIN VCIP135"/>
    <property type="match status" value="1"/>
</dbReference>
<dbReference type="GeneTree" id="ENSGT00390000002854"/>
<dbReference type="InterPro" id="IPR048857">
    <property type="entry name" value="OTU1_Ubl"/>
</dbReference>
<comment type="function">
    <text evidence="19">Deubiquitinating enzyme involved in DNA repair and reassembly of the Golgi apparatus and the endoplasmic reticulum following mitosis. Necessary for VCP-mediated reassembly of Golgi stacks after mitosis. Plays a role in VCP-mediated formation of transitional endoplasmic reticulum (tER). Mediates dissociation of the ternary complex containing STX5A, NSFL1C and VCP. Also involved in DNA repair following phosphorylation by ATM or ATR: acts by catalyzing deubiquitination of SPRTN, thereby promoting SPRTN recruitment to chromatin and subsequent proteolytic cleavage of covalent DNA-protein cross-links (DPCs). Hydrolyzes 'Lys-11'- and 'Lys-48'-linked polyubiquitin chains.</text>
</comment>
<keyword evidence="15" id="KW-0007">Acetylation</keyword>
<evidence type="ECO:0000256" key="23">
    <source>
        <dbReference type="ARBA" id="ARBA00083298"/>
    </source>
</evidence>
<evidence type="ECO:0000256" key="24">
    <source>
        <dbReference type="SAM" id="MobiDB-lite"/>
    </source>
</evidence>
<evidence type="ECO:0000256" key="8">
    <source>
        <dbReference type="ARBA" id="ARBA00022553"/>
    </source>
</evidence>
<dbReference type="InterPro" id="IPR039087">
    <property type="entry name" value="VCPIP1"/>
</dbReference>
<dbReference type="CTD" id="80124"/>
<evidence type="ECO:0000256" key="1">
    <source>
        <dbReference type="ARBA" id="ARBA00000707"/>
    </source>
</evidence>
<dbReference type="Gene3D" id="3.90.70.80">
    <property type="match status" value="1"/>
</dbReference>
<dbReference type="Pfam" id="PF21403">
    <property type="entry name" value="OTU1_UBXL"/>
    <property type="match status" value="1"/>
</dbReference>
<dbReference type="GO" id="GO:0106300">
    <property type="term" value="P:protein-DNA covalent cross-linking repair"/>
    <property type="evidence" value="ECO:0007669"/>
    <property type="project" value="Ensembl"/>
</dbReference>
<feature type="compositionally biased region" description="Polar residues" evidence="24">
    <location>
        <begin position="1130"/>
        <end position="1168"/>
    </location>
</feature>
<dbReference type="GO" id="GO:0071108">
    <property type="term" value="P:protein K48-linked deubiquitination"/>
    <property type="evidence" value="ECO:0007669"/>
    <property type="project" value="Ensembl"/>
</dbReference>
<accession>A0A670Y4Y9</accession>
<feature type="compositionally biased region" description="Polar residues" evidence="24">
    <location>
        <begin position="1197"/>
        <end position="1209"/>
    </location>
</feature>
<evidence type="ECO:0000256" key="12">
    <source>
        <dbReference type="ARBA" id="ARBA00022801"/>
    </source>
</evidence>
<dbReference type="PROSITE" id="PS50802">
    <property type="entry name" value="OTU"/>
    <property type="match status" value="1"/>
</dbReference>
<keyword evidence="11" id="KW-0833">Ubl conjugation pathway</keyword>
<evidence type="ECO:0000256" key="14">
    <source>
        <dbReference type="ARBA" id="ARBA00022824"/>
    </source>
</evidence>
<keyword evidence="18" id="KW-0539">Nucleus</keyword>
<evidence type="ECO:0000256" key="6">
    <source>
        <dbReference type="ARBA" id="ARBA00012759"/>
    </source>
</evidence>
<comment type="catalytic activity">
    <reaction evidence="1">
        <text>Thiol-dependent hydrolysis of ester, thioester, amide, peptide and isopeptide bonds formed by the C-terminal Gly of ubiquitin (a 76-residue protein attached to proteins as an intracellular targeting signal).</text>
        <dbReference type="EC" id="3.4.19.12"/>
    </reaction>
</comment>
<dbReference type="GO" id="GO:0005634">
    <property type="term" value="C:nucleus"/>
    <property type="evidence" value="ECO:0007669"/>
    <property type="project" value="UniProtKB-SubCell"/>
</dbReference>
<dbReference type="SUPFAM" id="SSF54236">
    <property type="entry name" value="Ubiquitin-like"/>
    <property type="match status" value="1"/>
</dbReference>
<dbReference type="EC" id="3.4.19.12" evidence="6"/>
<evidence type="ECO:0000256" key="16">
    <source>
        <dbReference type="ARBA" id="ARBA00023034"/>
    </source>
</evidence>
<evidence type="ECO:0000256" key="7">
    <source>
        <dbReference type="ARBA" id="ARBA00022490"/>
    </source>
</evidence>
<feature type="compositionally biased region" description="Polar residues" evidence="24">
    <location>
        <begin position="1175"/>
        <end position="1184"/>
    </location>
</feature>
<evidence type="ECO:0000256" key="20">
    <source>
        <dbReference type="ARBA" id="ARBA00063733"/>
    </source>
</evidence>
<dbReference type="InterPro" id="IPR045827">
    <property type="entry name" value="VCPIP1_N"/>
</dbReference>
<dbReference type="KEGG" id="ptex:113439986"/>
<evidence type="ECO:0000256" key="19">
    <source>
        <dbReference type="ARBA" id="ARBA00057273"/>
    </source>
</evidence>
<dbReference type="Ensembl" id="ENSPTXT00000003787.1">
    <property type="protein sequence ID" value="ENSPTXP00000003680.1"/>
    <property type="gene ID" value="ENSPTXG00000002745.1"/>
</dbReference>
<dbReference type="GO" id="GO:0006508">
    <property type="term" value="P:proteolysis"/>
    <property type="evidence" value="ECO:0007669"/>
    <property type="project" value="UniProtKB-KW"/>
</dbReference>
<dbReference type="PANTHER" id="PTHR14843:SF2">
    <property type="entry name" value="DEUBIQUITINATING PROTEIN VCPIP1"/>
    <property type="match status" value="1"/>
</dbReference>
<evidence type="ECO:0000256" key="10">
    <source>
        <dbReference type="ARBA" id="ARBA00022763"/>
    </source>
</evidence>
<proteinExistence type="predicted"/>
<evidence type="ECO:0000256" key="17">
    <source>
        <dbReference type="ARBA" id="ARBA00023204"/>
    </source>
</evidence>
<evidence type="ECO:0000313" key="26">
    <source>
        <dbReference type="Ensembl" id="ENSPTXP00000003680.1"/>
    </source>
</evidence>
<dbReference type="Gene3D" id="3.10.20.90">
    <property type="entry name" value="Phosphatidylinositol 3-kinase Catalytic Subunit, Chain A, domain 1"/>
    <property type="match status" value="1"/>
</dbReference>
<dbReference type="Pfam" id="PF19437">
    <property type="entry name" value="VCIP135_N"/>
    <property type="match status" value="1"/>
</dbReference>
<dbReference type="FunFam" id="3.90.70.80:FF:000004">
    <property type="entry name" value="deubiquitinating protein VCIP135 isoform X2"/>
    <property type="match status" value="1"/>
</dbReference>
<comment type="subcellular location">
    <subcellularLocation>
        <location evidence="5">Cytoplasm</location>
    </subcellularLocation>
    <subcellularLocation>
        <location evidence="3">Endoplasmic reticulum</location>
    </subcellularLocation>
    <subcellularLocation>
        <location evidence="4">Golgi apparatus</location>
        <location evidence="4">Golgi stack</location>
    </subcellularLocation>
    <subcellularLocation>
        <location evidence="2">Nucleus</location>
    </subcellularLocation>
</comment>
<feature type="compositionally biased region" description="Acidic residues" evidence="24">
    <location>
        <begin position="1187"/>
        <end position="1196"/>
    </location>
</feature>
<dbReference type="RefSeq" id="XP_026561895.1">
    <property type="nucleotide sequence ID" value="XM_026706110.1"/>
</dbReference>
<evidence type="ECO:0000256" key="11">
    <source>
        <dbReference type="ARBA" id="ARBA00022786"/>
    </source>
</evidence>
<evidence type="ECO:0000256" key="13">
    <source>
        <dbReference type="ARBA" id="ARBA00022807"/>
    </source>
</evidence>
<dbReference type="GO" id="GO:0016320">
    <property type="term" value="P:endoplasmic reticulum membrane fusion"/>
    <property type="evidence" value="ECO:0007669"/>
    <property type="project" value="TreeGrafter"/>
</dbReference>
<feature type="region of interest" description="Disordered" evidence="24">
    <location>
        <begin position="721"/>
        <end position="757"/>
    </location>
</feature>
<evidence type="ECO:0000256" key="2">
    <source>
        <dbReference type="ARBA" id="ARBA00004123"/>
    </source>
</evidence>
<keyword evidence="17" id="KW-0234">DNA repair</keyword>
<evidence type="ECO:0000256" key="5">
    <source>
        <dbReference type="ARBA" id="ARBA00004496"/>
    </source>
</evidence>
<dbReference type="GO" id="GO:0090168">
    <property type="term" value="P:Golgi reassembly"/>
    <property type="evidence" value="ECO:0007669"/>
    <property type="project" value="TreeGrafter"/>
</dbReference>
<dbReference type="FunFam" id="3.10.20.90:FF:000146">
    <property type="entry name" value="deubiquitinating protein VCIP135 isoform X1"/>
    <property type="match status" value="1"/>
</dbReference>
<dbReference type="InterPro" id="IPR029071">
    <property type="entry name" value="Ubiquitin-like_domsf"/>
</dbReference>